<dbReference type="PANTHER" id="PTHR10091">
    <property type="entry name" value="ALDOSE-1-EPIMERASE"/>
    <property type="match status" value="1"/>
</dbReference>
<dbReference type="GO" id="GO:0033499">
    <property type="term" value="P:galactose catabolic process via UDP-galactose, Leloir pathway"/>
    <property type="evidence" value="ECO:0007669"/>
    <property type="project" value="TreeGrafter"/>
</dbReference>
<evidence type="ECO:0000313" key="4">
    <source>
        <dbReference type="EMBL" id="AXA33974.1"/>
    </source>
</evidence>
<reference evidence="5 7" key="2">
    <citation type="submission" date="2019-08" db="EMBL/GenBank/DDBJ databases">
        <title>Complete genome sequences of Francisella adeliensis (FSC1325 and FSC1326).</title>
        <authorList>
            <person name="Ohrman C."/>
            <person name="Uneklint I."/>
            <person name="Vallesi A."/>
            <person name="Karlsson L."/>
            <person name="Sjodin A."/>
        </authorList>
    </citation>
    <scope>NUCLEOTIDE SEQUENCE [LARGE SCALE GENOMIC DNA]</scope>
    <source>
        <strain evidence="5 7">FSC1325</strain>
    </source>
</reference>
<keyword evidence="7" id="KW-1185">Reference proteome</keyword>
<evidence type="ECO:0000313" key="5">
    <source>
        <dbReference type="EMBL" id="QIW12210.1"/>
    </source>
</evidence>
<dbReference type="InterPro" id="IPR047215">
    <property type="entry name" value="Galactose_mutarotase-like"/>
</dbReference>
<dbReference type="SUPFAM" id="SSF74650">
    <property type="entry name" value="Galactose mutarotase-like"/>
    <property type="match status" value="1"/>
</dbReference>
<dbReference type="EMBL" id="CP021781">
    <property type="protein sequence ID" value="AXA33974.1"/>
    <property type="molecule type" value="Genomic_DNA"/>
</dbReference>
<comment type="similarity">
    <text evidence="1">Belongs to the aldose epimerase family.</text>
</comment>
<evidence type="ECO:0000313" key="7">
    <source>
        <dbReference type="Proteomes" id="UP000681131"/>
    </source>
</evidence>
<dbReference type="OrthoDB" id="9779408at2"/>
<accession>A0A2Z4XYY2</accession>
<dbReference type="GO" id="GO:0030246">
    <property type="term" value="F:carbohydrate binding"/>
    <property type="evidence" value="ECO:0007669"/>
    <property type="project" value="InterPro"/>
</dbReference>
<dbReference type="GO" id="GO:0005737">
    <property type="term" value="C:cytoplasm"/>
    <property type="evidence" value="ECO:0007669"/>
    <property type="project" value="TreeGrafter"/>
</dbReference>
<dbReference type="Proteomes" id="UP000251120">
    <property type="component" value="Chromosome"/>
</dbReference>
<evidence type="ECO:0000256" key="2">
    <source>
        <dbReference type="ARBA" id="ARBA00023235"/>
    </source>
</evidence>
<dbReference type="PANTHER" id="PTHR10091:SF0">
    <property type="entry name" value="GALACTOSE MUTAROTASE"/>
    <property type="match status" value="1"/>
</dbReference>
<keyword evidence="3" id="KW-0119">Carbohydrate metabolism</keyword>
<dbReference type="Gene3D" id="2.70.98.10">
    <property type="match status" value="1"/>
</dbReference>
<name>A0A2Z4XYY2_9GAMM</name>
<dbReference type="InterPro" id="IPR014718">
    <property type="entry name" value="GH-type_carb-bd"/>
</dbReference>
<gene>
    <name evidence="4" type="ORF">CDH04_05875</name>
    <name evidence="5" type="ORF">FZC43_05880</name>
</gene>
<organism evidence="4 6">
    <name type="scientific">Francisella adeliensis</name>
    <dbReference type="NCBI Taxonomy" id="2007306"/>
    <lineage>
        <taxon>Bacteria</taxon>
        <taxon>Pseudomonadati</taxon>
        <taxon>Pseudomonadota</taxon>
        <taxon>Gammaproteobacteria</taxon>
        <taxon>Thiotrichales</taxon>
        <taxon>Francisellaceae</taxon>
        <taxon>Francisella</taxon>
    </lineage>
</organism>
<evidence type="ECO:0000256" key="3">
    <source>
        <dbReference type="ARBA" id="ARBA00023277"/>
    </source>
</evidence>
<evidence type="ECO:0000256" key="1">
    <source>
        <dbReference type="ARBA" id="ARBA00006206"/>
    </source>
</evidence>
<sequence>MEEKQVKIADKTCNLITLKNENVELILLDLGALVYSLKTKGKKGQLEDIVLQYQDIQEYATNPSYFGATVGRVAGRIKDAQIHLDKKISNLDKNFQDKHTLHGGSNGLNLQHFNYRFLADNKVRFETVQLSKKDSFPGNISLAVTYELLEKSLIISFDAISDEDTVLNITNHSHYNLSGNYKTTIENHDLRVEATEFVNIDEMMIPKEIIGLPSEMDFNVKSRIGGKLKYQDSNYFSRGGIDHCYIVDGEVVLEDQSSGRRLKVSSSYPAMQIYTCNFSRGHTLSNGKVLKQYDAICFEPQFVGAFDGDYTNHPMRLNKGEKYSHFIKLEF</sequence>
<keyword evidence="2" id="KW-0413">Isomerase</keyword>
<dbReference type="InterPro" id="IPR008183">
    <property type="entry name" value="Aldose_1/G6P_1-epimerase"/>
</dbReference>
<dbReference type="RefSeq" id="WP_112870149.1">
    <property type="nucleotide sequence ID" value="NZ_CP021781.1"/>
</dbReference>
<dbReference type="Proteomes" id="UP000681131">
    <property type="component" value="Chromosome"/>
</dbReference>
<dbReference type="GO" id="GO:0006006">
    <property type="term" value="P:glucose metabolic process"/>
    <property type="evidence" value="ECO:0007669"/>
    <property type="project" value="TreeGrafter"/>
</dbReference>
<dbReference type="CDD" id="cd09019">
    <property type="entry name" value="galactose_mutarotase_like"/>
    <property type="match status" value="1"/>
</dbReference>
<evidence type="ECO:0000313" key="6">
    <source>
        <dbReference type="Proteomes" id="UP000251120"/>
    </source>
</evidence>
<protein>
    <submittedName>
        <fullName evidence="4">Galactose mutarotase</fullName>
    </submittedName>
</protein>
<reference evidence="4 6" key="1">
    <citation type="submission" date="2017-06" db="EMBL/GenBank/DDBJ databases">
        <title>Complete genome of Francisella adeliensis.</title>
        <authorList>
            <person name="Vallesi A."/>
            <person name="Sjodin A."/>
        </authorList>
    </citation>
    <scope>NUCLEOTIDE SEQUENCE [LARGE SCALE GENOMIC DNA]</scope>
    <source>
        <strain evidence="4 6">FDC440</strain>
    </source>
</reference>
<dbReference type="AlphaFoldDB" id="A0A2Z4XYY2"/>
<dbReference type="EMBL" id="CP043424">
    <property type="protein sequence ID" value="QIW12210.1"/>
    <property type="molecule type" value="Genomic_DNA"/>
</dbReference>
<dbReference type="InterPro" id="IPR011013">
    <property type="entry name" value="Gal_mutarotase_sf_dom"/>
</dbReference>
<proteinExistence type="inferred from homology"/>
<dbReference type="GO" id="GO:0004034">
    <property type="term" value="F:aldose 1-epimerase activity"/>
    <property type="evidence" value="ECO:0007669"/>
    <property type="project" value="TreeGrafter"/>
</dbReference>
<dbReference type="KEGG" id="fad:CDH04_05875"/>
<dbReference type="Pfam" id="PF01263">
    <property type="entry name" value="Aldose_epim"/>
    <property type="match status" value="1"/>
</dbReference>